<dbReference type="Proteomes" id="UP000063699">
    <property type="component" value="Chromosome"/>
</dbReference>
<sequence>MRVEITIAMYVQGDQHTHPWELEDVLAVVRQLDAINLEIVNVRKAMHPSIGIVGRARNRTEGE</sequence>
<gene>
    <name evidence="1" type="ORF">AOZ06_04760</name>
</gene>
<dbReference type="AlphaFoldDB" id="A0A0N9HJS1"/>
<organism evidence="1 2">
    <name type="scientific">Kibdelosporangium phytohabitans</name>
    <dbReference type="NCBI Taxonomy" id="860235"/>
    <lineage>
        <taxon>Bacteria</taxon>
        <taxon>Bacillati</taxon>
        <taxon>Actinomycetota</taxon>
        <taxon>Actinomycetes</taxon>
        <taxon>Pseudonocardiales</taxon>
        <taxon>Pseudonocardiaceae</taxon>
        <taxon>Kibdelosporangium</taxon>
    </lineage>
</organism>
<name>A0A0N9HJS1_9PSEU</name>
<accession>A0A0N9HJS1</accession>
<dbReference type="KEGG" id="kphy:AOZ06_04760"/>
<dbReference type="EMBL" id="CP012752">
    <property type="protein sequence ID" value="ALG06325.1"/>
    <property type="molecule type" value="Genomic_DNA"/>
</dbReference>
<keyword evidence="2" id="KW-1185">Reference proteome</keyword>
<reference evidence="1 2" key="1">
    <citation type="submission" date="2015-07" db="EMBL/GenBank/DDBJ databases">
        <title>Genome sequencing of Kibdelosporangium phytohabitans.</title>
        <authorList>
            <person name="Qin S."/>
            <person name="Xing K."/>
        </authorList>
    </citation>
    <scope>NUCLEOTIDE SEQUENCE [LARGE SCALE GENOMIC DNA]</scope>
    <source>
        <strain evidence="1 2">KLBMP1111</strain>
    </source>
</reference>
<evidence type="ECO:0000313" key="1">
    <source>
        <dbReference type="EMBL" id="ALG06325.1"/>
    </source>
</evidence>
<evidence type="ECO:0000313" key="2">
    <source>
        <dbReference type="Proteomes" id="UP000063699"/>
    </source>
</evidence>
<protein>
    <submittedName>
        <fullName evidence="1">Uncharacterized protein</fullName>
    </submittedName>
</protein>
<proteinExistence type="predicted"/>